<accession>A0ABT8GGF8</accession>
<protein>
    <submittedName>
        <fullName evidence="2">PrsW family glutamic-type intramembrane protease</fullName>
        <ecNumber evidence="2">3.4.-.-</ecNumber>
    </submittedName>
</protein>
<feature type="transmembrane region" description="Helical" evidence="1">
    <location>
        <begin position="94"/>
        <end position="115"/>
    </location>
</feature>
<evidence type="ECO:0000313" key="2">
    <source>
        <dbReference type="EMBL" id="MDN4480351.1"/>
    </source>
</evidence>
<feature type="transmembrane region" description="Helical" evidence="1">
    <location>
        <begin position="241"/>
        <end position="260"/>
    </location>
</feature>
<gene>
    <name evidence="2" type="ORF">QQX02_05375</name>
</gene>
<evidence type="ECO:0000313" key="3">
    <source>
        <dbReference type="Proteomes" id="UP001172708"/>
    </source>
</evidence>
<comment type="caution">
    <text evidence="2">The sequence shown here is derived from an EMBL/GenBank/DDBJ whole genome shotgun (WGS) entry which is preliminary data.</text>
</comment>
<keyword evidence="3" id="KW-1185">Reference proteome</keyword>
<feature type="transmembrane region" description="Helical" evidence="1">
    <location>
        <begin position="135"/>
        <end position="155"/>
    </location>
</feature>
<dbReference type="RefSeq" id="WP_301141726.1">
    <property type="nucleotide sequence ID" value="NZ_JAUHQA010000001.1"/>
</dbReference>
<keyword evidence="1" id="KW-0472">Membrane</keyword>
<dbReference type="EMBL" id="JAUHQA010000001">
    <property type="protein sequence ID" value="MDN4480351.1"/>
    <property type="molecule type" value="Genomic_DNA"/>
</dbReference>
<dbReference type="GO" id="GO:0008233">
    <property type="term" value="F:peptidase activity"/>
    <property type="evidence" value="ECO:0007669"/>
    <property type="project" value="UniProtKB-KW"/>
</dbReference>
<dbReference type="Pfam" id="PF13367">
    <property type="entry name" value="PrsW-protease"/>
    <property type="match status" value="1"/>
</dbReference>
<dbReference type="Proteomes" id="UP001172708">
    <property type="component" value="Unassembled WGS sequence"/>
</dbReference>
<dbReference type="EC" id="3.4.-.-" evidence="2"/>
<keyword evidence="1" id="KW-0812">Transmembrane</keyword>
<feature type="transmembrane region" description="Helical" evidence="1">
    <location>
        <begin position="61"/>
        <end position="82"/>
    </location>
</feature>
<organism evidence="2 3">
    <name type="scientific">Demequina muriae</name>
    <dbReference type="NCBI Taxonomy" id="3051664"/>
    <lineage>
        <taxon>Bacteria</taxon>
        <taxon>Bacillati</taxon>
        <taxon>Actinomycetota</taxon>
        <taxon>Actinomycetes</taxon>
        <taxon>Micrococcales</taxon>
        <taxon>Demequinaceae</taxon>
        <taxon>Demequina</taxon>
    </lineage>
</organism>
<feature type="transmembrane region" description="Helical" evidence="1">
    <location>
        <begin position="167"/>
        <end position="187"/>
    </location>
</feature>
<name>A0ABT8GGF8_9MICO</name>
<dbReference type="PANTHER" id="PTHR36844">
    <property type="entry name" value="PROTEASE PRSW"/>
    <property type="match status" value="1"/>
</dbReference>
<proteinExistence type="predicted"/>
<sequence>MNAREPQPLTVTLSALPRMSPRTASFIDVRSWVFWAGAALTVFGIWRWTPLVISGLSGSPTTGVLSAILWLLYGLVFLVLLYRLELFERRSPATVFGALLWGALAGPGMGVIAAPAMHDLVAAAIGSDNPWVPSFAAPLVEEPLKLLGVLALALIPGARVRSAADGLFYGAVVGLGFQVSEGFLYTATFGAESGTNTVTAMFLLRGIIGGLWSHATFAAVAGAGLGYFFNATADLKRRTGVLCGTVALSIALHGFFDAPVLGTNPFVNSVVKGLPVFLLFLAVLRWAHLRERRTFAGLAAHVVPDDLVSPGDFSTLATRRARRRARRWARRRGGYITARALKRLQGAQLSLLTAVHEDGWGSPRTVELSRDVRILAATLDRRQAEADSRR</sequence>
<feature type="transmembrane region" description="Helical" evidence="1">
    <location>
        <begin position="32"/>
        <end position="49"/>
    </location>
</feature>
<dbReference type="InterPro" id="IPR026898">
    <property type="entry name" value="PrsW"/>
</dbReference>
<feature type="transmembrane region" description="Helical" evidence="1">
    <location>
        <begin position="207"/>
        <end position="229"/>
    </location>
</feature>
<evidence type="ECO:0000256" key="1">
    <source>
        <dbReference type="SAM" id="Phobius"/>
    </source>
</evidence>
<keyword evidence="1" id="KW-1133">Transmembrane helix</keyword>
<dbReference type="GO" id="GO:0006508">
    <property type="term" value="P:proteolysis"/>
    <property type="evidence" value="ECO:0007669"/>
    <property type="project" value="UniProtKB-KW"/>
</dbReference>
<keyword evidence="2" id="KW-0645">Protease</keyword>
<feature type="transmembrane region" description="Helical" evidence="1">
    <location>
        <begin position="266"/>
        <end position="284"/>
    </location>
</feature>
<reference evidence="2" key="1">
    <citation type="submission" date="2023-06" db="EMBL/GenBank/DDBJ databases">
        <title>Egi l300058.</title>
        <authorList>
            <person name="Gao L."/>
            <person name="Fang B.-Z."/>
            <person name="Li W.-J."/>
        </authorList>
    </citation>
    <scope>NUCLEOTIDE SEQUENCE</scope>
    <source>
        <strain evidence="2">EGI L300058</strain>
    </source>
</reference>
<dbReference type="PANTHER" id="PTHR36844:SF1">
    <property type="entry name" value="PROTEASE PRSW"/>
    <property type="match status" value="1"/>
</dbReference>
<keyword evidence="2" id="KW-0378">Hydrolase</keyword>